<feature type="compositionally biased region" description="Low complexity" evidence="1">
    <location>
        <begin position="21"/>
        <end position="54"/>
    </location>
</feature>
<gene>
    <name evidence="3" type="ORF">Cboi02_000678100</name>
</gene>
<dbReference type="Proteomes" id="UP001165120">
    <property type="component" value="Unassembled WGS sequence"/>
</dbReference>
<organism evidence="3 4">
    <name type="scientific">Candida boidinii</name>
    <name type="common">Yeast</name>
    <dbReference type="NCBI Taxonomy" id="5477"/>
    <lineage>
        <taxon>Eukaryota</taxon>
        <taxon>Fungi</taxon>
        <taxon>Dikarya</taxon>
        <taxon>Ascomycota</taxon>
        <taxon>Saccharomycotina</taxon>
        <taxon>Pichiomycetes</taxon>
        <taxon>Pichiales</taxon>
        <taxon>Pichiaceae</taxon>
        <taxon>Ogataea</taxon>
        <taxon>Ogataea/Candida clade</taxon>
    </lineage>
</organism>
<dbReference type="InterPro" id="IPR005120">
    <property type="entry name" value="UPF3_dom"/>
</dbReference>
<protein>
    <submittedName>
        <fullName evidence="3">Unnamed protein product</fullName>
    </submittedName>
</protein>
<proteinExistence type="predicted"/>
<feature type="region of interest" description="Disordered" evidence="1">
    <location>
        <begin position="1"/>
        <end position="66"/>
    </location>
</feature>
<dbReference type="Pfam" id="PF03467">
    <property type="entry name" value="Smg4_UPF3"/>
    <property type="match status" value="1"/>
</dbReference>
<reference evidence="3" key="1">
    <citation type="submission" date="2023-04" db="EMBL/GenBank/DDBJ databases">
        <title>Candida boidinii NBRC 10035.</title>
        <authorList>
            <person name="Ichikawa N."/>
            <person name="Sato H."/>
            <person name="Tonouchi N."/>
        </authorList>
    </citation>
    <scope>NUCLEOTIDE SEQUENCE</scope>
    <source>
        <strain evidence="3">NBRC 10035</strain>
    </source>
</reference>
<sequence length="238" mass="27493">MQETQQQQQQRKRQRDKKKTSSNSTNDNSNSNSTNNSNSSKNSKTSNNSQSSTKKPAESIDSSSKQPITTIKKTLKLVIRKLPPDLTYEDYVGTLQEDETLSELVNKGKDTDNELDKFILDSYYITGHYSKKPFKSPIYSRCYYLINLDNKENESINLKKFVSILQDLEFKNSKTIKEIKKDEGDVEGEAEGHGDELSELEMERLQEIFKPVVEKALYYKMNYPHKQAKRADKINKIK</sequence>
<accession>A0A9W6T790</accession>
<evidence type="ECO:0000313" key="4">
    <source>
        <dbReference type="Proteomes" id="UP001165120"/>
    </source>
</evidence>
<dbReference type="InterPro" id="IPR012677">
    <property type="entry name" value="Nucleotide-bd_a/b_plait_sf"/>
</dbReference>
<evidence type="ECO:0000313" key="3">
    <source>
        <dbReference type="EMBL" id="GME82495.1"/>
    </source>
</evidence>
<name>A0A9W6T790_CANBO</name>
<dbReference type="Gene3D" id="3.30.70.330">
    <property type="match status" value="1"/>
</dbReference>
<keyword evidence="4" id="KW-1185">Reference proteome</keyword>
<feature type="compositionally biased region" description="Basic residues" evidence="1">
    <location>
        <begin position="10"/>
        <end position="20"/>
    </location>
</feature>
<dbReference type="AlphaFoldDB" id="A0A9W6T790"/>
<comment type="caution">
    <text evidence="3">The sequence shown here is derived from an EMBL/GenBank/DDBJ whole genome shotgun (WGS) entry which is preliminary data.</text>
</comment>
<evidence type="ECO:0000256" key="1">
    <source>
        <dbReference type="SAM" id="MobiDB-lite"/>
    </source>
</evidence>
<evidence type="ECO:0000259" key="2">
    <source>
        <dbReference type="Pfam" id="PF03467"/>
    </source>
</evidence>
<feature type="domain" description="UPF3" evidence="2">
    <location>
        <begin position="73"/>
        <end position="236"/>
    </location>
</feature>
<dbReference type="EMBL" id="BSXN01005230">
    <property type="protein sequence ID" value="GME82495.1"/>
    <property type="molecule type" value="Genomic_DNA"/>
</dbReference>